<dbReference type="InterPro" id="IPR025874">
    <property type="entry name" value="DZR"/>
</dbReference>
<reference evidence="7 8" key="1">
    <citation type="submission" date="2016-10" db="EMBL/GenBank/DDBJ databases">
        <authorList>
            <person name="de Groot N.N."/>
        </authorList>
    </citation>
    <scope>NUCLEOTIDE SEQUENCE [LARGE SCALE GENOMIC DNA]</scope>
    <source>
        <strain evidence="7 8">DSM 22187</strain>
    </source>
</reference>
<proteinExistence type="predicted"/>
<dbReference type="Pfam" id="PF12773">
    <property type="entry name" value="DZR"/>
    <property type="match status" value="1"/>
</dbReference>
<keyword evidence="8" id="KW-1185">Reference proteome</keyword>
<feature type="transmembrane region" description="Helical" evidence="2">
    <location>
        <begin position="206"/>
        <end position="225"/>
    </location>
</feature>
<evidence type="ECO:0000259" key="6">
    <source>
        <dbReference type="Pfam" id="PF26440"/>
    </source>
</evidence>
<feature type="transmembrane region" description="Helical" evidence="2">
    <location>
        <begin position="116"/>
        <end position="137"/>
    </location>
</feature>
<dbReference type="STRING" id="1073996.SAMN05444271_11334"/>
<evidence type="ECO:0000256" key="1">
    <source>
        <dbReference type="SAM" id="MobiDB-lite"/>
    </source>
</evidence>
<feature type="region of interest" description="Disordered" evidence="1">
    <location>
        <begin position="150"/>
        <end position="169"/>
    </location>
</feature>
<dbReference type="Proteomes" id="UP000198888">
    <property type="component" value="Unassembled WGS sequence"/>
</dbReference>
<evidence type="ECO:0000256" key="2">
    <source>
        <dbReference type="SAM" id="Phobius"/>
    </source>
</evidence>
<evidence type="ECO:0000259" key="3">
    <source>
        <dbReference type="Pfam" id="PF12773"/>
    </source>
</evidence>
<feature type="region of interest" description="Disordered" evidence="1">
    <location>
        <begin position="308"/>
        <end position="329"/>
    </location>
</feature>
<dbReference type="InterPro" id="IPR058963">
    <property type="entry name" value="DUF8108_M"/>
</dbReference>
<keyword evidence="2" id="KW-0472">Membrane</keyword>
<keyword evidence="2" id="KW-0812">Transmembrane</keyword>
<feature type="domain" description="DZANK-type" evidence="3">
    <location>
        <begin position="10"/>
        <end position="57"/>
    </location>
</feature>
<dbReference type="Pfam" id="PF26440">
    <property type="entry name" value="DUF8108_M"/>
    <property type="match status" value="1"/>
</dbReference>
<feature type="domain" description="DUF8108" evidence="6">
    <location>
        <begin position="166"/>
        <end position="225"/>
    </location>
</feature>
<dbReference type="RefSeq" id="WP_089672701.1">
    <property type="nucleotide sequence ID" value="NZ_CP024845.1"/>
</dbReference>
<feature type="transmembrane region" description="Helical" evidence="2">
    <location>
        <begin position="178"/>
        <end position="200"/>
    </location>
</feature>
<dbReference type="InterPro" id="IPR058962">
    <property type="entry name" value="DUF8108_N"/>
</dbReference>
<gene>
    <name evidence="7" type="ORF">SAMN05444271_11334</name>
</gene>
<protein>
    <submittedName>
        <fullName evidence="7">Double zinc ribbon</fullName>
    </submittedName>
</protein>
<evidence type="ECO:0000259" key="4">
    <source>
        <dbReference type="Pfam" id="PF26413"/>
    </source>
</evidence>
<evidence type="ECO:0000259" key="5">
    <source>
        <dbReference type="Pfam" id="PF26438"/>
    </source>
</evidence>
<feature type="domain" description="DUF8108" evidence="4">
    <location>
        <begin position="231"/>
        <end position="300"/>
    </location>
</feature>
<dbReference type="KEGG" id="hae:halTADL_1657"/>
<dbReference type="OrthoDB" id="53394at2157"/>
<evidence type="ECO:0000313" key="8">
    <source>
        <dbReference type="Proteomes" id="UP000198888"/>
    </source>
</evidence>
<organism evidence="7 8">
    <name type="scientific">Halohasta litchfieldiae</name>
    <dbReference type="NCBI Taxonomy" id="1073996"/>
    <lineage>
        <taxon>Archaea</taxon>
        <taxon>Methanobacteriati</taxon>
        <taxon>Methanobacteriota</taxon>
        <taxon>Stenosarchaea group</taxon>
        <taxon>Halobacteria</taxon>
        <taxon>Halobacteriales</taxon>
        <taxon>Haloferacaceae</taxon>
        <taxon>Halohasta</taxon>
    </lineage>
</organism>
<dbReference type="EMBL" id="FNYR01000013">
    <property type="protein sequence ID" value="SEI95091.1"/>
    <property type="molecule type" value="Genomic_DNA"/>
</dbReference>
<dbReference type="InterPro" id="IPR058421">
    <property type="entry name" value="DUF8108_C"/>
</dbReference>
<feature type="compositionally biased region" description="Low complexity" evidence="1">
    <location>
        <begin position="160"/>
        <end position="169"/>
    </location>
</feature>
<feature type="compositionally biased region" description="Basic and acidic residues" evidence="1">
    <location>
        <begin position="70"/>
        <end position="79"/>
    </location>
</feature>
<dbReference type="Pfam" id="PF26413">
    <property type="entry name" value="DUF8108"/>
    <property type="match status" value="1"/>
</dbReference>
<evidence type="ECO:0000313" key="7">
    <source>
        <dbReference type="EMBL" id="SEI95091.1"/>
    </source>
</evidence>
<sequence length="329" mass="34993">MTTPPGPQDCHDCGATVDPTANFCPQCGTATGASLAAFCPDCGEAFDSDDEFCSHCGHPRGEDSGQSTESKSHSAETTETKAAFRQRVTAHLEAGWELKDDGGDHVTLVDRDIGSIPLHVLLLFTTSGVGNLLYGWYHYAKRAERRYLSVGDGRQPRPPGAGSASDTTATGSDTANAVLSYLAGGLVGFFAVWFLFVGAVGTPAPMLGVLGVLFALGGLSILPPVRRRLGRRHGLTKFGRLKSVDHRVVHPTEGYDDPCIICGKRGRSGLLRRRRDETVLAGVPLVTHGLDHNYYCEQCATQDLFGGNAGGEMPPNDAEAETVSTAEME</sequence>
<feature type="domain" description="DUF8108" evidence="5">
    <location>
        <begin position="81"/>
        <end position="148"/>
    </location>
</feature>
<dbReference type="Pfam" id="PF26438">
    <property type="entry name" value="DUF8108_N"/>
    <property type="match status" value="1"/>
</dbReference>
<accession>A0A2H4Q211</accession>
<dbReference type="GeneID" id="35002446"/>
<feature type="region of interest" description="Disordered" evidence="1">
    <location>
        <begin position="59"/>
        <end position="81"/>
    </location>
</feature>
<keyword evidence="2" id="KW-1133">Transmembrane helix</keyword>
<accession>A0A1H6US60</accession>
<name>A0A1H6US60_9EURY</name>
<dbReference type="AlphaFoldDB" id="A0A1H6US60"/>